<dbReference type="EMBL" id="JACTAM010000014">
    <property type="protein sequence ID" value="KAI2656700.1"/>
    <property type="molecule type" value="Genomic_DNA"/>
</dbReference>
<comment type="caution">
    <text evidence="2">The sequence shown here is derived from an EMBL/GenBank/DDBJ whole genome shotgun (WGS) entry which is preliminary data.</text>
</comment>
<name>A0ABQ8M251_LABRO</name>
<proteinExistence type="predicted"/>
<feature type="compositionally biased region" description="Polar residues" evidence="1">
    <location>
        <begin position="1"/>
        <end position="11"/>
    </location>
</feature>
<dbReference type="Proteomes" id="UP000830375">
    <property type="component" value="Unassembled WGS sequence"/>
</dbReference>
<keyword evidence="3" id="KW-1185">Reference proteome</keyword>
<protein>
    <submittedName>
        <fullName evidence="2">Bcl2-associated agonist of cell death</fullName>
    </submittedName>
</protein>
<accession>A0ABQ8M251</accession>
<gene>
    <name evidence="2" type="ORF">H4Q32_020682</name>
</gene>
<evidence type="ECO:0000313" key="3">
    <source>
        <dbReference type="Proteomes" id="UP000830375"/>
    </source>
</evidence>
<organism evidence="2 3">
    <name type="scientific">Labeo rohita</name>
    <name type="common">Indian major carp</name>
    <name type="synonym">Cyprinus rohita</name>
    <dbReference type="NCBI Taxonomy" id="84645"/>
    <lineage>
        <taxon>Eukaryota</taxon>
        <taxon>Metazoa</taxon>
        <taxon>Chordata</taxon>
        <taxon>Craniata</taxon>
        <taxon>Vertebrata</taxon>
        <taxon>Euteleostomi</taxon>
        <taxon>Actinopterygii</taxon>
        <taxon>Neopterygii</taxon>
        <taxon>Teleostei</taxon>
        <taxon>Ostariophysi</taxon>
        <taxon>Cypriniformes</taxon>
        <taxon>Cyprinidae</taxon>
        <taxon>Labeoninae</taxon>
        <taxon>Labeonini</taxon>
        <taxon>Labeo</taxon>
    </lineage>
</organism>
<feature type="region of interest" description="Disordered" evidence="1">
    <location>
        <begin position="1"/>
        <end position="29"/>
    </location>
</feature>
<evidence type="ECO:0000313" key="2">
    <source>
        <dbReference type="EMBL" id="KAI2656700.1"/>
    </source>
</evidence>
<evidence type="ECO:0000256" key="1">
    <source>
        <dbReference type="SAM" id="MobiDB-lite"/>
    </source>
</evidence>
<reference evidence="2 3" key="1">
    <citation type="submission" date="2022-01" db="EMBL/GenBank/DDBJ databases">
        <title>A high-quality chromosome-level genome assembly of rohu carp, Labeo rohita.</title>
        <authorList>
            <person name="Arick M.A. II"/>
            <person name="Hsu C.-Y."/>
            <person name="Magbanua Z."/>
            <person name="Pechanova O."/>
            <person name="Grover C."/>
            <person name="Miller E."/>
            <person name="Thrash A."/>
            <person name="Ezzel L."/>
            <person name="Alam S."/>
            <person name="Benzie J."/>
            <person name="Hamilton M."/>
            <person name="Karsi A."/>
            <person name="Lawrence M.L."/>
            <person name="Peterson D.G."/>
        </authorList>
    </citation>
    <scope>NUCLEOTIDE SEQUENCE [LARGE SCALE GENOMIC DNA]</scope>
    <source>
        <strain evidence="3">BAU-BD-2019</strain>
        <tissue evidence="2">Blood</tissue>
    </source>
</reference>
<sequence length="120" mass="14300">MAQKLTQSFEVSETPKDDSDQSKPGPQRKHLLVVPDQCMRQRVQSMDAVLTFRRDNHPWRARVSSAPPLTALRYGRRLRGMTDEFDDLLDKRMKRMRTRTFPMFLSFLWRYKESDAERSH</sequence>